<comment type="caution">
    <text evidence="1">The sequence shown here is derived from an EMBL/GenBank/DDBJ whole genome shotgun (WGS) entry which is preliminary data.</text>
</comment>
<proteinExistence type="predicted"/>
<name>A0ABN2BIG7_9ACTN</name>
<accession>A0ABN2BIG7</accession>
<organism evidence="1 2">
    <name type="scientific">Kribbella lupini</name>
    <dbReference type="NCBI Taxonomy" id="291602"/>
    <lineage>
        <taxon>Bacteria</taxon>
        <taxon>Bacillati</taxon>
        <taxon>Actinomycetota</taxon>
        <taxon>Actinomycetes</taxon>
        <taxon>Propionibacteriales</taxon>
        <taxon>Kribbellaceae</taxon>
        <taxon>Kribbella</taxon>
    </lineage>
</organism>
<gene>
    <name evidence="1" type="ORF">GCM10009741_51040</name>
</gene>
<dbReference type="EMBL" id="BAAANC010000002">
    <property type="protein sequence ID" value="GAA1541709.1"/>
    <property type="molecule type" value="Genomic_DNA"/>
</dbReference>
<evidence type="ECO:0008006" key="3">
    <source>
        <dbReference type="Google" id="ProtNLM"/>
    </source>
</evidence>
<dbReference type="Proteomes" id="UP001500363">
    <property type="component" value="Unassembled WGS sequence"/>
</dbReference>
<protein>
    <recommendedName>
        <fullName evidence="3">DUF35 domain-containing protein</fullName>
    </recommendedName>
</protein>
<evidence type="ECO:0000313" key="1">
    <source>
        <dbReference type="EMBL" id="GAA1541709.1"/>
    </source>
</evidence>
<reference evidence="1 2" key="1">
    <citation type="journal article" date="2019" name="Int. J. Syst. Evol. Microbiol.">
        <title>The Global Catalogue of Microorganisms (GCM) 10K type strain sequencing project: providing services to taxonomists for standard genome sequencing and annotation.</title>
        <authorList>
            <consortium name="The Broad Institute Genomics Platform"/>
            <consortium name="The Broad Institute Genome Sequencing Center for Infectious Disease"/>
            <person name="Wu L."/>
            <person name="Ma J."/>
        </authorList>
    </citation>
    <scope>NUCLEOTIDE SEQUENCE [LARGE SCALE GENOMIC DNA]</scope>
    <source>
        <strain evidence="1 2">JCM 14303</strain>
    </source>
</reference>
<evidence type="ECO:0000313" key="2">
    <source>
        <dbReference type="Proteomes" id="UP001500363"/>
    </source>
</evidence>
<sequence length="157" mass="16911">MRAVRGPMWNAAGMEAVSTLALGVELQLVPTEDGGRGTALKGGHAPGDRFTYRPNWGLPVWGAGEQTAGPVLGFSTEDIQPGDAVRAVLVPTIPDHLPGWRKVEVGAVLRMYEGPRVCGLGTVVWIEPATWPMPTREQEQFTGWLKVETGPGTRRLS</sequence>
<keyword evidence="2" id="KW-1185">Reference proteome</keyword>